<feature type="domain" description="Isochorismatase-like" evidence="2">
    <location>
        <begin position="3"/>
        <end position="180"/>
    </location>
</feature>
<dbReference type="SUPFAM" id="SSF52499">
    <property type="entry name" value="Isochorismatase-like hydrolases"/>
    <property type="match status" value="1"/>
</dbReference>
<dbReference type="Pfam" id="PF00857">
    <property type="entry name" value="Isochorismatase"/>
    <property type="match status" value="1"/>
</dbReference>
<dbReference type="Gene3D" id="3.40.50.850">
    <property type="entry name" value="Isochorismatase-like"/>
    <property type="match status" value="1"/>
</dbReference>
<dbReference type="CDD" id="cd00431">
    <property type="entry name" value="cysteine_hydrolases"/>
    <property type="match status" value="1"/>
</dbReference>
<reference evidence="3 4" key="1">
    <citation type="submission" date="2015-02" db="EMBL/GenBank/DDBJ databases">
        <title>Draft genome sequences of ten Microbacterium spp. with emphasis on heavy metal contaminated environments.</title>
        <authorList>
            <person name="Corretto E."/>
        </authorList>
    </citation>
    <scope>NUCLEOTIDE SEQUENCE [LARGE SCALE GENOMIC DNA]</scope>
    <source>
        <strain evidence="3 4">ARN176</strain>
    </source>
</reference>
<sequence>MTTALLLMDFQNGIAGRYAEGGSDVIVNAQRALLAARAAGIPVVFVRVAFREGFPEAAVRNKAFGAIAQSPTAPYMGEDAEATQIVAELAPLPGEPVVVKRRYGAFASDLDVVLRGLDATDLVLAGVSTSGVLLSTVRHAADHDFGLTVLADACADQDPEVHRVLLEKVFPRQADVITVDAWAAGLGADAAARG</sequence>
<protein>
    <submittedName>
        <fullName evidence="3">Isochorismatase family protein YecD</fullName>
        <ecNumber evidence="3">3.-.-.-</ecNumber>
    </submittedName>
</protein>
<dbReference type="InterPro" id="IPR036380">
    <property type="entry name" value="Isochorismatase-like_sf"/>
</dbReference>
<keyword evidence="1 3" id="KW-0378">Hydrolase</keyword>
<dbReference type="InterPro" id="IPR000868">
    <property type="entry name" value="Isochorismatase-like_dom"/>
</dbReference>
<evidence type="ECO:0000256" key="1">
    <source>
        <dbReference type="ARBA" id="ARBA00022801"/>
    </source>
</evidence>
<dbReference type="EC" id="3.-.-.-" evidence="3"/>
<proteinExistence type="predicted"/>
<dbReference type="AlphaFoldDB" id="A0A0F0LP70"/>
<evidence type="ECO:0000259" key="2">
    <source>
        <dbReference type="Pfam" id="PF00857"/>
    </source>
</evidence>
<evidence type="ECO:0000313" key="4">
    <source>
        <dbReference type="Proteomes" id="UP000033740"/>
    </source>
</evidence>
<keyword evidence="4" id="KW-1185">Reference proteome</keyword>
<comment type="caution">
    <text evidence="3">The sequence shown here is derived from an EMBL/GenBank/DDBJ whole genome shotgun (WGS) entry which is preliminary data.</text>
</comment>
<gene>
    <name evidence="3" type="primary">yecD</name>
    <name evidence="3" type="ORF">RS86_01163</name>
</gene>
<name>A0A0F0LP70_9MICO</name>
<dbReference type="Proteomes" id="UP000033740">
    <property type="component" value="Unassembled WGS sequence"/>
</dbReference>
<organism evidence="3 4">
    <name type="scientific">Microbacterium azadirachtae</name>
    <dbReference type="NCBI Taxonomy" id="582680"/>
    <lineage>
        <taxon>Bacteria</taxon>
        <taxon>Bacillati</taxon>
        <taxon>Actinomycetota</taxon>
        <taxon>Actinomycetes</taxon>
        <taxon>Micrococcales</taxon>
        <taxon>Microbacteriaceae</taxon>
        <taxon>Microbacterium</taxon>
    </lineage>
</organism>
<evidence type="ECO:0000313" key="3">
    <source>
        <dbReference type="EMBL" id="KJL34065.1"/>
    </source>
</evidence>
<dbReference type="PATRIC" id="fig|582680.6.peg.1198"/>
<dbReference type="GO" id="GO:0016787">
    <property type="term" value="F:hydrolase activity"/>
    <property type="evidence" value="ECO:0007669"/>
    <property type="project" value="UniProtKB-KW"/>
</dbReference>
<dbReference type="InterPro" id="IPR050272">
    <property type="entry name" value="Isochorismatase-like_hydrls"/>
</dbReference>
<accession>A0A0F0LP70</accession>
<dbReference type="STRING" id="582680.RS86_01163"/>
<dbReference type="PANTHER" id="PTHR43540">
    <property type="entry name" value="PEROXYUREIDOACRYLATE/UREIDOACRYLATE AMIDOHYDROLASE-RELATED"/>
    <property type="match status" value="1"/>
</dbReference>
<dbReference type="RefSeq" id="WP_045271370.1">
    <property type="nucleotide sequence ID" value="NZ_JYIX01000030.1"/>
</dbReference>
<dbReference type="EMBL" id="JYIX01000030">
    <property type="protein sequence ID" value="KJL34065.1"/>
    <property type="molecule type" value="Genomic_DNA"/>
</dbReference>
<dbReference type="PANTHER" id="PTHR43540:SF1">
    <property type="entry name" value="ISOCHORISMATASE HYDROLASE"/>
    <property type="match status" value="1"/>
</dbReference>